<dbReference type="AlphaFoldDB" id="A0AAD1HMJ4"/>
<evidence type="ECO:0000313" key="2">
    <source>
        <dbReference type="EMBL" id="BBX06741.1"/>
    </source>
</evidence>
<gene>
    <name evidence="2" type="ORF">MAIC_15440</name>
</gene>
<proteinExistence type="predicted"/>
<dbReference type="InterPro" id="IPR036691">
    <property type="entry name" value="Endo/exonu/phosph_ase_sf"/>
</dbReference>
<sequence>MCNDPLSVRLVEWNVAMSLHSKTHLLASQNPTVAVLPESAHPDRTKASLDAIGASSVEWIGGNPNKGLSVVAFNGWQLHIDDSYDPGYQWVMPVHVTGPAHIRLLAVWDMNHRGSGHQSARQMGACRASIPHYEEFLSGDADLVVISGDFNNSIYWDKPTKRAKFGDFMDELEARGFASAYHSHHACERGAETHPTLWWMKNADTTYHIDYTFVSPRDAIEGVAMGSHADWIAHSDHSPMTIDLRADPRRPAAVTKTGLGRPQAT</sequence>
<reference evidence="2 3" key="1">
    <citation type="journal article" date="2019" name="Emerg. Microbes Infect.">
        <title>Comprehensive subspecies identification of 175 nontuberculous mycobacteria species based on 7547 genomic profiles.</title>
        <authorList>
            <person name="Matsumoto Y."/>
            <person name="Kinjo T."/>
            <person name="Motooka D."/>
            <person name="Nabeya D."/>
            <person name="Jung N."/>
            <person name="Uechi K."/>
            <person name="Horii T."/>
            <person name="Iida T."/>
            <person name="Fujita J."/>
            <person name="Nakamura S."/>
        </authorList>
    </citation>
    <scope>NUCLEOTIDE SEQUENCE [LARGE SCALE GENOMIC DNA]</scope>
    <source>
        <strain evidence="2 3">JCM 6376</strain>
    </source>
</reference>
<dbReference type="GO" id="GO:0004519">
    <property type="term" value="F:endonuclease activity"/>
    <property type="evidence" value="ECO:0007669"/>
    <property type="project" value="UniProtKB-KW"/>
</dbReference>
<feature type="region of interest" description="Disordered" evidence="1">
    <location>
        <begin position="242"/>
        <end position="265"/>
    </location>
</feature>
<dbReference type="SUPFAM" id="SSF56219">
    <property type="entry name" value="DNase I-like"/>
    <property type="match status" value="1"/>
</dbReference>
<keyword evidence="2" id="KW-0378">Hydrolase</keyword>
<organism evidence="2 3">
    <name type="scientific">Mycolicibacterium aichiense</name>
    <dbReference type="NCBI Taxonomy" id="1799"/>
    <lineage>
        <taxon>Bacteria</taxon>
        <taxon>Bacillati</taxon>
        <taxon>Actinomycetota</taxon>
        <taxon>Actinomycetes</taxon>
        <taxon>Mycobacteriales</taxon>
        <taxon>Mycobacteriaceae</taxon>
        <taxon>Mycolicibacterium</taxon>
    </lineage>
</organism>
<keyword evidence="3" id="KW-1185">Reference proteome</keyword>
<dbReference type="EMBL" id="AP022561">
    <property type="protein sequence ID" value="BBX06741.1"/>
    <property type="molecule type" value="Genomic_DNA"/>
</dbReference>
<evidence type="ECO:0000313" key="3">
    <source>
        <dbReference type="Proteomes" id="UP000467327"/>
    </source>
</evidence>
<evidence type="ECO:0000256" key="1">
    <source>
        <dbReference type="SAM" id="MobiDB-lite"/>
    </source>
</evidence>
<protein>
    <submittedName>
        <fullName evidence="2">Endonuclease/exonuclease/phosphatase family protein</fullName>
    </submittedName>
</protein>
<accession>A0AAD1HMJ4</accession>
<dbReference type="KEGG" id="maic:MAIC_15440"/>
<keyword evidence="2" id="KW-0540">Nuclease</keyword>
<keyword evidence="2" id="KW-0255">Endonuclease</keyword>
<name>A0AAD1HMJ4_9MYCO</name>
<dbReference type="Proteomes" id="UP000467327">
    <property type="component" value="Chromosome"/>
</dbReference>
<dbReference type="Gene3D" id="3.60.10.10">
    <property type="entry name" value="Endonuclease/exonuclease/phosphatase"/>
    <property type="match status" value="1"/>
</dbReference>